<accession>A0A0F7L7B3</accession>
<protein>
    <submittedName>
        <fullName evidence="3">Uncharacterized protein</fullName>
    </submittedName>
</protein>
<evidence type="ECO:0000256" key="2">
    <source>
        <dbReference type="SAM" id="MobiDB-lite"/>
    </source>
</evidence>
<dbReference type="EMBL" id="KR029599">
    <property type="protein sequence ID" value="AKH47855.1"/>
    <property type="molecule type" value="Genomic_DNA"/>
</dbReference>
<feature type="region of interest" description="Disordered" evidence="2">
    <location>
        <begin position="586"/>
        <end position="615"/>
    </location>
</feature>
<evidence type="ECO:0000313" key="3">
    <source>
        <dbReference type="EMBL" id="AKH47855.1"/>
    </source>
</evidence>
<feature type="compositionally biased region" description="Basic and acidic residues" evidence="2">
    <location>
        <begin position="586"/>
        <end position="601"/>
    </location>
</feature>
<feature type="coiled-coil region" evidence="1">
    <location>
        <begin position="709"/>
        <end position="772"/>
    </location>
</feature>
<reference evidence="3" key="2">
    <citation type="submission" date="2015-03" db="EMBL/GenBank/DDBJ databases">
        <authorList>
            <person name="Chow C.-E.T."/>
            <person name="Winget D.M."/>
            <person name="White R.A.III."/>
            <person name="Hallam S.J."/>
            <person name="Suttle C.A."/>
        </authorList>
    </citation>
    <scope>NUCLEOTIDE SEQUENCE</scope>
    <source>
        <strain evidence="3">Oxic1_4</strain>
    </source>
</reference>
<reference evidence="3" key="1">
    <citation type="journal article" date="2015" name="Front. Microbiol.">
        <title>Combining genomic sequencing methods to explore viral diversity and reveal potential virus-host interactions.</title>
        <authorList>
            <person name="Chow C.E."/>
            <person name="Winget D.M."/>
            <person name="White R.A.III."/>
            <person name="Hallam S.J."/>
            <person name="Suttle C.A."/>
        </authorList>
    </citation>
    <scope>NUCLEOTIDE SEQUENCE</scope>
    <source>
        <strain evidence="3">Oxic1_4</strain>
    </source>
</reference>
<evidence type="ECO:0000256" key="1">
    <source>
        <dbReference type="SAM" id="Coils"/>
    </source>
</evidence>
<organism evidence="3">
    <name type="scientific">uncultured marine virus</name>
    <dbReference type="NCBI Taxonomy" id="186617"/>
    <lineage>
        <taxon>Viruses</taxon>
        <taxon>environmental samples</taxon>
    </lineage>
</organism>
<keyword evidence="1" id="KW-0175">Coiled coil</keyword>
<feature type="region of interest" description="Disordered" evidence="2">
    <location>
        <begin position="283"/>
        <end position="306"/>
    </location>
</feature>
<name>A0A0F7L7B3_9VIRU</name>
<feature type="compositionally biased region" description="Polar residues" evidence="2">
    <location>
        <begin position="13"/>
        <end position="37"/>
    </location>
</feature>
<sequence length="1595" mass="176137">MSIFRPRPPQVLSDITAQPFGGSSSPFANTSSESFSQREYDDPDYAHLGLDDQPEEEEDFNVFGDVAKGAVFGVAEAGRSVVGLLDVLTFDLIPDEFHEDPYLKSLKPQGTAGAITSGLSQFVTGFIPGLGVASLLGKAGKAATGLSFGDKTSKLIKGFTAGAIADFAVFDGHTKRLSNILAENAGVSHIVTDYLKADLDDAELEGRMKNAIEGAIVGGAITSIIASVKHLKALKNYDGSEAAKKKVSETRKELDWEDIANGYATKNGIKNVDDVRARVEDLDPEETMPGGSPDVTTPDVAPTPKDGVPDVSKLQAPISGPQAIYQNKNIVQRLSSVDSIDELEDVMEDLVPELMASEKRTVQEMAAQMVQLDELRNIDSSPTLQAIRSGKVSTDKDVELIATLALRQQIAYAGSTLSLYTQVGFAKEIEALTASAGRNIDEATQKQIHELTLLANQEMKRFEFFTLKQATIGTGVSDIFRARQAGNVVDIQDLIGSQRLEQRAKSMYGEAEAAKMADVDDIGLDAMNEMRIKRTDDEISDTLGDIETDVTPTKDDLTSIREKADKVTEQRQKELARLEKQLEIKRQRSQRISEMDPDEIKGTQTDPGKPVKESPELKKINNDIRIVQGQIKHHDQVLRDERAIIKLREEEHYADTLSDSAYAKRLATKKASIARLKKIKDELDPGKANSAVKQLQDIVSKKGKEKLSRADASTKLKALNERLENLRQSLLDGDLGPKGKLTPTKLKQDPELKALYEKIQSVQRMLKEERAIPKVLEEVKALARMSDNQFEVAQIIQDSSLKRTGKNAVSALQAIRQKKAEYIKARSNSIKQQGKSLRTEKAYANWLDSRPGDVEKGFKDYMSRLLYAADSETPLAAFQNADELAKMSKFRKFGNLGMRWFQRNLISGASTLTVNVGIPQTMRSLKRFEMTVGAGIRTALGDVEAKSVLEDSFKVHSKFEDIKVALSAGAKSGRTRSDVVTGGASPYTESINGAPMDALDPRIWGVDETTTGGKAFKWMNTFFNWPFGANAAGDGFNKALSSIPRLRNELNVYVKNNKDWATKPPEAQEAWKASMLKKAINQDGELYSESRILAQLGMKARDNVLKGDTSMRDNPFAVSQEYERLVSESKDQFINDKSVLDMIGRTKEYAQEVTATSPMQSEVINMINRKRAQYPPLTLLLPFVNTPANILKFGLQRTPFGALSELAPRMFGRAAERREAFAKMSPIQQAEFTGRMATASAGGTALLYFAYLNKDKLTGSGPRNPDERKALEATGWKPNSFNLGDLDNPTYVSYQRLDPWATMIGIAADVSSFSAMNPDLEPESMEAVGSLLFTISEGITDKSFLRGLNNVINMIQQPEVYFGKGVRDVVSGLSVPQSLSQMKDLGEAEVMIRESRTVVDAILRKIPIAEEKVPAKRTFLGEAVYKQNPLGLLGVFNPVYVSSKKNDSVDKTIMELVHGFGMPPTNFLNHRDTDMRQFYNEDGRQAYDRFLELSSEIKLGGKTMRESLKGLINSRQFKAMTKAVESAGGTSELATKDPRVSLMNKVMGAYRLKAKNLVVQEFPELLETLNTLTKQKNELNRRTVEEFNKPPIPTL</sequence>
<feature type="compositionally biased region" description="Low complexity" evidence="2">
    <location>
        <begin position="293"/>
        <end position="304"/>
    </location>
</feature>
<proteinExistence type="predicted"/>
<feature type="region of interest" description="Disordered" evidence="2">
    <location>
        <begin position="1"/>
        <end position="46"/>
    </location>
</feature>